<keyword evidence="2" id="KW-1185">Reference proteome</keyword>
<evidence type="ECO:0000313" key="1">
    <source>
        <dbReference type="EMBL" id="QDT12820.1"/>
    </source>
</evidence>
<gene>
    <name evidence="1" type="ORF">K239x_48320</name>
</gene>
<dbReference type="AlphaFoldDB" id="A0A517P0C1"/>
<evidence type="ECO:0000313" key="2">
    <source>
        <dbReference type="Proteomes" id="UP000319817"/>
    </source>
</evidence>
<dbReference type="EMBL" id="CP036526">
    <property type="protein sequence ID" value="QDT12820.1"/>
    <property type="molecule type" value="Genomic_DNA"/>
</dbReference>
<proteinExistence type="predicted"/>
<reference evidence="1 2" key="1">
    <citation type="submission" date="2019-02" db="EMBL/GenBank/DDBJ databases">
        <title>Deep-cultivation of Planctomycetes and their phenomic and genomic characterization uncovers novel biology.</title>
        <authorList>
            <person name="Wiegand S."/>
            <person name="Jogler M."/>
            <person name="Boedeker C."/>
            <person name="Pinto D."/>
            <person name="Vollmers J."/>
            <person name="Rivas-Marin E."/>
            <person name="Kohn T."/>
            <person name="Peeters S.H."/>
            <person name="Heuer A."/>
            <person name="Rast P."/>
            <person name="Oberbeckmann S."/>
            <person name="Bunk B."/>
            <person name="Jeske O."/>
            <person name="Meyerdierks A."/>
            <person name="Storesund J.E."/>
            <person name="Kallscheuer N."/>
            <person name="Luecker S."/>
            <person name="Lage O.M."/>
            <person name="Pohl T."/>
            <person name="Merkel B.J."/>
            <person name="Hornburger P."/>
            <person name="Mueller R.-W."/>
            <person name="Bruemmer F."/>
            <person name="Labrenz M."/>
            <person name="Spormann A.M."/>
            <person name="Op den Camp H."/>
            <person name="Overmann J."/>
            <person name="Amann R."/>
            <person name="Jetten M.S.M."/>
            <person name="Mascher T."/>
            <person name="Medema M.H."/>
            <person name="Devos D.P."/>
            <person name="Kaster A.-K."/>
            <person name="Ovreas L."/>
            <person name="Rohde M."/>
            <person name="Galperin M.Y."/>
            <person name="Jogler C."/>
        </authorList>
    </citation>
    <scope>NUCLEOTIDE SEQUENCE [LARGE SCALE GENOMIC DNA]</scope>
    <source>
        <strain evidence="1 2">K23_9</strain>
    </source>
</reference>
<name>A0A517P0C1_9BACT</name>
<dbReference type="Proteomes" id="UP000319817">
    <property type="component" value="Chromosome"/>
</dbReference>
<organism evidence="1 2">
    <name type="scientific">Stieleria marina</name>
    <dbReference type="NCBI Taxonomy" id="1930275"/>
    <lineage>
        <taxon>Bacteria</taxon>
        <taxon>Pseudomonadati</taxon>
        <taxon>Planctomycetota</taxon>
        <taxon>Planctomycetia</taxon>
        <taxon>Pirellulales</taxon>
        <taxon>Pirellulaceae</taxon>
        <taxon>Stieleria</taxon>
    </lineage>
</organism>
<sequence>MLTSGFLCANPISQIRKDCREPRVYAAGTQFAGPFSWWAGCLCRPHCVPAEIYNSNSTELNAFFLGAFGQQVRSPFAALILA</sequence>
<accession>A0A517P0C1</accession>
<protein>
    <submittedName>
        <fullName evidence="1">Uncharacterized protein</fullName>
    </submittedName>
</protein>